<dbReference type="InterPro" id="IPR011047">
    <property type="entry name" value="Quinoprotein_ADH-like_sf"/>
</dbReference>
<dbReference type="EMBL" id="JAIFTH010000342">
    <property type="protein sequence ID" value="KAG9509774.1"/>
    <property type="molecule type" value="Genomic_DNA"/>
</dbReference>
<dbReference type="Gene3D" id="2.130.10.10">
    <property type="entry name" value="YVTN repeat-like/Quinoprotein amine dehydrogenase"/>
    <property type="match status" value="1"/>
</dbReference>
<evidence type="ECO:0000313" key="10">
    <source>
        <dbReference type="Proteomes" id="UP000825002"/>
    </source>
</evidence>
<sequence>MFSAAKDVDPGVWYSHSGERIGHYTIGDKKSGVAWSIDCDWSTTKVCCASSEALYLWDAETGESLATVDTKNAARSCSFGYSGNVILFTTDNTMGFDTRLCIIDIRDPRQLEKLENAAYLHAIEKTGSNPKVTCSLWGPVDKTFITGNDNGNLTQWDARVPGEELVTKKAHAKAVTDMQSSADLTLFITSSKDQTAKLFDIDSLDELKTYKTDRPMNSAAISPIREHVVVGGGQEAMEVTTGSAQGKFEARFFHMIYEEEFASVKGHFGPINTLAFHPDGRGYASGGEDGYVRVHRFDPEYFEYNAD</sequence>
<keyword evidence="4" id="KW-0677">Repeat</keyword>
<keyword evidence="3 8" id="KW-0853">WD repeat</keyword>
<dbReference type="PANTHER" id="PTHR19877">
    <property type="entry name" value="EUKARYOTIC TRANSLATION INITIATION FACTOR 3 SUBUNIT I"/>
    <property type="match status" value="1"/>
</dbReference>
<feature type="non-terminal residue" evidence="9">
    <location>
        <position position="1"/>
    </location>
</feature>
<evidence type="ECO:0000256" key="2">
    <source>
        <dbReference type="ARBA" id="ARBA00022540"/>
    </source>
</evidence>
<dbReference type="InterPro" id="IPR015943">
    <property type="entry name" value="WD40/YVTN_repeat-like_dom_sf"/>
</dbReference>
<dbReference type="PROSITE" id="PS50082">
    <property type="entry name" value="WD_REPEATS_2"/>
    <property type="match status" value="2"/>
</dbReference>
<evidence type="ECO:0000256" key="1">
    <source>
        <dbReference type="ARBA" id="ARBA00022490"/>
    </source>
</evidence>
<evidence type="ECO:0000256" key="6">
    <source>
        <dbReference type="ARBA" id="ARBA00038394"/>
    </source>
</evidence>
<keyword evidence="5" id="KW-0648">Protein biosynthesis</keyword>
<keyword evidence="1" id="KW-0963">Cytoplasm</keyword>
<evidence type="ECO:0000313" key="9">
    <source>
        <dbReference type="EMBL" id="KAG9509774.1"/>
    </source>
</evidence>
<name>A0ABQ7S8K5_9ACAR</name>
<dbReference type="SMART" id="SM00320">
    <property type="entry name" value="WD40"/>
    <property type="match status" value="3"/>
</dbReference>
<dbReference type="GO" id="GO:0003743">
    <property type="term" value="F:translation initiation factor activity"/>
    <property type="evidence" value="ECO:0007669"/>
    <property type="project" value="UniProtKB-KW"/>
</dbReference>
<dbReference type="PANTHER" id="PTHR19877:SF1">
    <property type="entry name" value="EUKARYOTIC TRANSLATION INITIATION FACTOR 3 SUBUNIT I"/>
    <property type="match status" value="1"/>
</dbReference>
<evidence type="ECO:0000256" key="7">
    <source>
        <dbReference type="ARBA" id="ARBA00040390"/>
    </source>
</evidence>
<proteinExistence type="inferred from homology"/>
<keyword evidence="2 9" id="KW-0396">Initiation factor</keyword>
<evidence type="ECO:0000256" key="5">
    <source>
        <dbReference type="ARBA" id="ARBA00022917"/>
    </source>
</evidence>
<dbReference type="Proteomes" id="UP000825002">
    <property type="component" value="Unassembled WGS sequence"/>
</dbReference>
<evidence type="ECO:0000256" key="4">
    <source>
        <dbReference type="ARBA" id="ARBA00022737"/>
    </source>
</evidence>
<dbReference type="PROSITE" id="PS50294">
    <property type="entry name" value="WD_REPEATS_REGION"/>
    <property type="match status" value="1"/>
</dbReference>
<protein>
    <recommendedName>
        <fullName evidence="7">Serine-threonine kinase receptor-associated protein</fullName>
    </recommendedName>
</protein>
<dbReference type="InterPro" id="IPR027525">
    <property type="entry name" value="eIF3i"/>
</dbReference>
<dbReference type="Pfam" id="PF24805">
    <property type="entry name" value="EIF3I"/>
    <property type="match status" value="1"/>
</dbReference>
<evidence type="ECO:0000256" key="8">
    <source>
        <dbReference type="PROSITE-ProRule" id="PRU00221"/>
    </source>
</evidence>
<feature type="repeat" description="WD" evidence="8">
    <location>
        <begin position="264"/>
        <end position="294"/>
    </location>
</feature>
<gene>
    <name evidence="9" type="ORF">GZH46_01697</name>
</gene>
<organism evidence="9 10">
    <name type="scientific">Fragariocoptes setiger</name>
    <dbReference type="NCBI Taxonomy" id="1670756"/>
    <lineage>
        <taxon>Eukaryota</taxon>
        <taxon>Metazoa</taxon>
        <taxon>Ecdysozoa</taxon>
        <taxon>Arthropoda</taxon>
        <taxon>Chelicerata</taxon>
        <taxon>Arachnida</taxon>
        <taxon>Acari</taxon>
        <taxon>Acariformes</taxon>
        <taxon>Trombidiformes</taxon>
        <taxon>Prostigmata</taxon>
        <taxon>Eupodina</taxon>
        <taxon>Eriophyoidea</taxon>
        <taxon>Phytoptidae</taxon>
        <taxon>Fragariocoptes</taxon>
    </lineage>
</organism>
<reference evidence="9 10" key="1">
    <citation type="submission" date="2020-10" db="EMBL/GenBank/DDBJ databases">
        <authorList>
            <person name="Klimov P.B."/>
            <person name="Dyachkov S.M."/>
            <person name="Chetverikov P.E."/>
        </authorList>
    </citation>
    <scope>NUCLEOTIDE SEQUENCE [LARGE SCALE GENOMIC DNA]</scope>
    <source>
        <strain evidence="9">BMOC 18-1129-001#AD2665</strain>
        <tissue evidence="9">Entire mites</tissue>
    </source>
</reference>
<comment type="caution">
    <text evidence="9">The sequence shown here is derived from an EMBL/GenBank/DDBJ whole genome shotgun (WGS) entry which is preliminary data.</text>
</comment>
<evidence type="ECO:0000256" key="3">
    <source>
        <dbReference type="ARBA" id="ARBA00022574"/>
    </source>
</evidence>
<comment type="similarity">
    <text evidence="6">Belongs to the WD repeat STRAP family.</text>
</comment>
<keyword evidence="10" id="KW-1185">Reference proteome</keyword>
<dbReference type="SUPFAM" id="SSF50998">
    <property type="entry name" value="Quinoprotein alcohol dehydrogenase-like"/>
    <property type="match status" value="1"/>
</dbReference>
<dbReference type="InterPro" id="IPR001680">
    <property type="entry name" value="WD40_rpt"/>
</dbReference>
<accession>A0ABQ7S8K5</accession>
<feature type="repeat" description="WD" evidence="8">
    <location>
        <begin position="168"/>
        <end position="209"/>
    </location>
</feature>